<dbReference type="GO" id="GO:0008623">
    <property type="term" value="C:CHRAC"/>
    <property type="evidence" value="ECO:0007669"/>
    <property type="project" value="TreeGrafter"/>
</dbReference>
<name>A0A183SW64_SCHSO</name>
<dbReference type="PANTHER" id="PTHR46172">
    <property type="entry name" value="DNA POLYMERASE EPSILON SUBUNIT 3"/>
    <property type="match status" value="1"/>
</dbReference>
<reference evidence="6 7" key="2">
    <citation type="submission" date="2018-11" db="EMBL/GenBank/DDBJ databases">
        <authorList>
            <consortium name="Pathogen Informatics"/>
        </authorList>
    </citation>
    <scope>NUCLEOTIDE SEQUENCE [LARGE SCALE GENOMIC DNA]</scope>
    <source>
        <strain evidence="6 7">NST_G2</strain>
    </source>
</reference>
<evidence type="ECO:0000313" key="6">
    <source>
        <dbReference type="EMBL" id="VDL94847.1"/>
    </source>
</evidence>
<dbReference type="PANTHER" id="PTHR46172:SF1">
    <property type="entry name" value="DNA POLYMERASE EPSILON SUBUNIT 3"/>
    <property type="match status" value="1"/>
</dbReference>
<evidence type="ECO:0000259" key="5">
    <source>
        <dbReference type="Pfam" id="PF00808"/>
    </source>
</evidence>
<feature type="compositionally biased region" description="Basic and acidic residues" evidence="4">
    <location>
        <begin position="129"/>
        <end position="150"/>
    </location>
</feature>
<evidence type="ECO:0000256" key="4">
    <source>
        <dbReference type="SAM" id="MobiDB-lite"/>
    </source>
</evidence>
<reference evidence="8" key="1">
    <citation type="submission" date="2016-06" db="UniProtKB">
        <authorList>
            <consortium name="WormBaseParasite"/>
        </authorList>
    </citation>
    <scope>IDENTIFICATION</scope>
</reference>
<feature type="compositionally biased region" description="Polar residues" evidence="4">
    <location>
        <begin position="110"/>
        <end position="120"/>
    </location>
</feature>
<dbReference type="OrthoDB" id="1707486at2759"/>
<dbReference type="Pfam" id="PF00808">
    <property type="entry name" value="CBFD_NFYB_HMF"/>
    <property type="match status" value="1"/>
</dbReference>
<gene>
    <name evidence="6" type="ORF">SSLN_LOCUS8462</name>
</gene>
<dbReference type="GO" id="GO:0006974">
    <property type="term" value="P:DNA damage response"/>
    <property type="evidence" value="ECO:0007669"/>
    <property type="project" value="TreeGrafter"/>
</dbReference>
<dbReference type="GO" id="GO:0046982">
    <property type="term" value="F:protein heterodimerization activity"/>
    <property type="evidence" value="ECO:0007669"/>
    <property type="project" value="InterPro"/>
</dbReference>
<evidence type="ECO:0000313" key="7">
    <source>
        <dbReference type="Proteomes" id="UP000275846"/>
    </source>
</evidence>
<keyword evidence="2" id="KW-0539">Nucleus</keyword>
<dbReference type="SUPFAM" id="SSF47113">
    <property type="entry name" value="Histone-fold"/>
    <property type="match status" value="1"/>
</dbReference>
<dbReference type="EMBL" id="UYSU01034665">
    <property type="protein sequence ID" value="VDL94847.1"/>
    <property type="molecule type" value="Genomic_DNA"/>
</dbReference>
<dbReference type="GO" id="GO:0031490">
    <property type="term" value="F:chromatin DNA binding"/>
    <property type="evidence" value="ECO:0007669"/>
    <property type="project" value="TreeGrafter"/>
</dbReference>
<proteinExistence type="predicted"/>
<comment type="subcellular location">
    <subcellularLocation>
        <location evidence="1">Nucleus</location>
    </subcellularLocation>
</comment>
<keyword evidence="7" id="KW-1185">Reference proteome</keyword>
<feature type="domain" description="Transcription factor CBF/NF-Y/archaeal histone" evidence="5">
    <location>
        <begin position="9"/>
        <end position="73"/>
    </location>
</feature>
<feature type="region of interest" description="Disordered" evidence="4">
    <location>
        <begin position="100"/>
        <end position="150"/>
    </location>
</feature>
<dbReference type="STRING" id="70667.A0A183SW64"/>
<dbReference type="AlphaFoldDB" id="A0A183SW64"/>
<dbReference type="WBParaSite" id="SSLN_0000879501-mRNA-1">
    <property type="protein sequence ID" value="SSLN_0000879501-mRNA-1"/>
    <property type="gene ID" value="SSLN_0000879501"/>
</dbReference>
<dbReference type="CDD" id="cd22928">
    <property type="entry name" value="HFD_POLE3_DPB4"/>
    <property type="match status" value="1"/>
</dbReference>
<dbReference type="InterPro" id="IPR003958">
    <property type="entry name" value="CBFA_NFYB_domain"/>
</dbReference>
<sequence length="150" mass="16471">MAEKSDDLYLPNAVIGRIIREALPEKAVVSREARSAISKAASSFILCVTSMASAHCEAGKRKTLAASDILGALRDMQFSSYESPLLEFLENYRSTMNAKKASKKNQAQNESAIKSQQASEIINLENSDETEKSEPDREGTSKTVDQQEKP</sequence>
<dbReference type="InterPro" id="IPR051377">
    <property type="entry name" value="DNA_Pol-Epsilon_Subunit"/>
</dbReference>
<dbReference type="GO" id="GO:0006272">
    <property type="term" value="P:leading strand elongation"/>
    <property type="evidence" value="ECO:0007669"/>
    <property type="project" value="TreeGrafter"/>
</dbReference>
<accession>A0A183SW64</accession>
<protein>
    <recommendedName>
        <fullName evidence="3">DNA polymerase epsilon subunit 3</fullName>
    </recommendedName>
</protein>
<dbReference type="GO" id="GO:0031507">
    <property type="term" value="P:heterochromatin formation"/>
    <property type="evidence" value="ECO:0007669"/>
    <property type="project" value="TreeGrafter"/>
</dbReference>
<organism evidence="8">
    <name type="scientific">Schistocephalus solidus</name>
    <name type="common">Tapeworm</name>
    <dbReference type="NCBI Taxonomy" id="70667"/>
    <lineage>
        <taxon>Eukaryota</taxon>
        <taxon>Metazoa</taxon>
        <taxon>Spiralia</taxon>
        <taxon>Lophotrochozoa</taxon>
        <taxon>Platyhelminthes</taxon>
        <taxon>Cestoda</taxon>
        <taxon>Eucestoda</taxon>
        <taxon>Diphyllobothriidea</taxon>
        <taxon>Diphyllobothriidae</taxon>
        <taxon>Schistocephalus</taxon>
    </lineage>
</organism>
<dbReference type="InterPro" id="IPR009072">
    <property type="entry name" value="Histone-fold"/>
</dbReference>
<dbReference type="Gene3D" id="1.10.20.10">
    <property type="entry name" value="Histone, subunit A"/>
    <property type="match status" value="1"/>
</dbReference>
<evidence type="ECO:0000256" key="3">
    <source>
        <dbReference type="ARBA" id="ARBA00039793"/>
    </source>
</evidence>
<evidence type="ECO:0000256" key="1">
    <source>
        <dbReference type="ARBA" id="ARBA00004123"/>
    </source>
</evidence>
<evidence type="ECO:0000313" key="8">
    <source>
        <dbReference type="WBParaSite" id="SSLN_0000879501-mRNA-1"/>
    </source>
</evidence>
<evidence type="ECO:0000256" key="2">
    <source>
        <dbReference type="ARBA" id="ARBA00023242"/>
    </source>
</evidence>
<dbReference type="GO" id="GO:0008622">
    <property type="term" value="C:epsilon DNA polymerase complex"/>
    <property type="evidence" value="ECO:0007669"/>
    <property type="project" value="TreeGrafter"/>
</dbReference>
<dbReference type="Proteomes" id="UP000275846">
    <property type="component" value="Unassembled WGS sequence"/>
</dbReference>